<evidence type="ECO:0008006" key="4">
    <source>
        <dbReference type="Google" id="ProtNLM"/>
    </source>
</evidence>
<sequence>MEDMKRMVMAFMVMGLLVMAPTTNADFLSCFGGCSATCVITPVKEAASLTKQAMEDTKRMVMAFLVMGLLVMAPTTNADFLSCFGGCFAVCVITPGKEAASCAFKCLKDCILPSSSLQLSKSNSKNFCKLGCASSLCTKYSTKQNPNSKKVERCVNSCSGICT</sequence>
<feature type="chain" id="PRO_5036903203" description="Thionin-like protein 2" evidence="1">
    <location>
        <begin position="26"/>
        <end position="163"/>
    </location>
</feature>
<dbReference type="PANTHER" id="PTHR36312">
    <property type="entry name" value="THIONIN-LIKE PROTEIN 1"/>
    <property type="match status" value="1"/>
</dbReference>
<name>A0A978W5T2_ZIZJJ</name>
<dbReference type="EMBL" id="JAEACU010000001">
    <property type="protein sequence ID" value="KAH7547316.1"/>
    <property type="molecule type" value="Genomic_DNA"/>
</dbReference>
<protein>
    <recommendedName>
        <fullName evidence="4">Thionin-like protein 2</fullName>
    </recommendedName>
</protein>
<evidence type="ECO:0000256" key="1">
    <source>
        <dbReference type="SAM" id="SignalP"/>
    </source>
</evidence>
<organism evidence="2 3">
    <name type="scientific">Ziziphus jujuba var. spinosa</name>
    <dbReference type="NCBI Taxonomy" id="714518"/>
    <lineage>
        <taxon>Eukaryota</taxon>
        <taxon>Viridiplantae</taxon>
        <taxon>Streptophyta</taxon>
        <taxon>Embryophyta</taxon>
        <taxon>Tracheophyta</taxon>
        <taxon>Spermatophyta</taxon>
        <taxon>Magnoliopsida</taxon>
        <taxon>eudicotyledons</taxon>
        <taxon>Gunneridae</taxon>
        <taxon>Pentapetalae</taxon>
        <taxon>rosids</taxon>
        <taxon>fabids</taxon>
        <taxon>Rosales</taxon>
        <taxon>Rhamnaceae</taxon>
        <taxon>Paliureae</taxon>
        <taxon>Ziziphus</taxon>
    </lineage>
</organism>
<accession>A0A978W5T2</accession>
<comment type="caution">
    <text evidence="2">The sequence shown here is derived from an EMBL/GenBank/DDBJ whole genome shotgun (WGS) entry which is preliminary data.</text>
</comment>
<keyword evidence="1" id="KW-0732">Signal</keyword>
<dbReference type="PANTHER" id="PTHR36312:SF1">
    <property type="entry name" value="OS01G0594500 PROTEIN"/>
    <property type="match status" value="1"/>
</dbReference>
<evidence type="ECO:0000313" key="2">
    <source>
        <dbReference type="EMBL" id="KAH7547316.1"/>
    </source>
</evidence>
<dbReference type="Proteomes" id="UP000813462">
    <property type="component" value="Unassembled WGS sequence"/>
</dbReference>
<dbReference type="InterPro" id="IPR038975">
    <property type="entry name" value="THNL"/>
</dbReference>
<gene>
    <name evidence="2" type="ORF">FEM48_Zijuj01G0296800</name>
</gene>
<proteinExistence type="predicted"/>
<dbReference type="AlphaFoldDB" id="A0A978W5T2"/>
<feature type="signal peptide" evidence="1">
    <location>
        <begin position="1"/>
        <end position="25"/>
    </location>
</feature>
<reference evidence="2" key="1">
    <citation type="journal article" date="2021" name="Front. Plant Sci.">
        <title>Chromosome-Scale Genome Assembly for Chinese Sour Jujube and Insights Into Its Genome Evolution and Domestication Signature.</title>
        <authorList>
            <person name="Shen L.-Y."/>
            <person name="Luo H."/>
            <person name="Wang X.-L."/>
            <person name="Wang X.-M."/>
            <person name="Qiu X.-J."/>
            <person name="Liu H."/>
            <person name="Zhou S.-S."/>
            <person name="Jia K.-H."/>
            <person name="Nie S."/>
            <person name="Bao Y.-T."/>
            <person name="Zhang R.-G."/>
            <person name="Yun Q.-Z."/>
            <person name="Chai Y.-H."/>
            <person name="Lu J.-Y."/>
            <person name="Li Y."/>
            <person name="Zhao S.-W."/>
            <person name="Mao J.-F."/>
            <person name="Jia S.-G."/>
            <person name="Mao Y.-M."/>
        </authorList>
    </citation>
    <scope>NUCLEOTIDE SEQUENCE</scope>
    <source>
        <strain evidence="2">AT0</strain>
        <tissue evidence="2">Leaf</tissue>
    </source>
</reference>
<evidence type="ECO:0000313" key="3">
    <source>
        <dbReference type="Proteomes" id="UP000813462"/>
    </source>
</evidence>